<protein>
    <recommendedName>
        <fullName evidence="2">SCP domain-containing protein</fullName>
    </recommendedName>
</protein>
<dbReference type="InterPro" id="IPR014044">
    <property type="entry name" value="CAP_dom"/>
</dbReference>
<dbReference type="EMBL" id="PFCO01000009">
    <property type="protein sequence ID" value="PIR69284.1"/>
    <property type="molecule type" value="Genomic_DNA"/>
</dbReference>
<evidence type="ECO:0000256" key="1">
    <source>
        <dbReference type="SAM" id="Phobius"/>
    </source>
</evidence>
<keyword evidence="1" id="KW-0812">Transmembrane</keyword>
<evidence type="ECO:0000313" key="3">
    <source>
        <dbReference type="EMBL" id="PIR69284.1"/>
    </source>
</evidence>
<dbReference type="Proteomes" id="UP000231503">
    <property type="component" value="Unassembled WGS sequence"/>
</dbReference>
<feature type="transmembrane region" description="Helical" evidence="1">
    <location>
        <begin position="21"/>
        <end position="40"/>
    </location>
</feature>
<feature type="domain" description="SCP" evidence="2">
    <location>
        <begin position="62"/>
        <end position="181"/>
    </location>
</feature>
<name>A0A2H0TE94_9BACT</name>
<dbReference type="SUPFAM" id="SSF55797">
    <property type="entry name" value="PR-1-like"/>
    <property type="match status" value="1"/>
</dbReference>
<gene>
    <name evidence="3" type="ORF">COU47_04300</name>
</gene>
<dbReference type="PANTHER" id="PTHR31157">
    <property type="entry name" value="SCP DOMAIN-CONTAINING PROTEIN"/>
    <property type="match status" value="1"/>
</dbReference>
<sequence length="333" mass="36965">MKKLAKKYLIAHKDNDGKPHILRGRAVATIALFVGVLFLASLVQHALVPSTNFAAVISSVLVDLTNGDRAESARSPLTVNPMLSYAAELKARDMAQKSYFAHTSPEGITPWYWFREAGYDFLYAGENLAVNFSDSIDVEQAWMNSPSHRKNILSEHFSEIGIGMAQGYYKGRQTTFVVQLFGSPLSPDIAQGIAETKSALPKQETKTLADEEVVVLGDAVALQSEELPETEDSFIAIDVNGYALPESNFVPDVENDISYANLFDTLASAPRRLLYAMYGILAMLILLALSSYFAHEVKKHHVRHIIYGFTLLIFMAGLFYASHIFIFTRVFVQ</sequence>
<dbReference type="InterPro" id="IPR035940">
    <property type="entry name" value="CAP_sf"/>
</dbReference>
<dbReference type="PANTHER" id="PTHR31157:SF1">
    <property type="entry name" value="SCP DOMAIN-CONTAINING PROTEIN"/>
    <property type="match status" value="1"/>
</dbReference>
<reference evidence="4" key="1">
    <citation type="submission" date="2017-09" db="EMBL/GenBank/DDBJ databases">
        <title>Depth-based differentiation of microbial function through sediment-hosted aquifers and enrichment of novel symbionts in the deep terrestrial subsurface.</title>
        <authorList>
            <person name="Probst A.J."/>
            <person name="Ladd B."/>
            <person name="Jarett J.K."/>
            <person name="Geller-Mcgrath D.E."/>
            <person name="Sieber C.M.K."/>
            <person name="Emerson J.B."/>
            <person name="Anantharaman K."/>
            <person name="Thomas B.C."/>
            <person name="Malmstrom R."/>
            <person name="Stieglmeier M."/>
            <person name="Klingl A."/>
            <person name="Woyke T."/>
            <person name="Ryan C.M."/>
            <person name="Banfield J.F."/>
        </authorList>
    </citation>
    <scope>NUCLEOTIDE SEQUENCE [LARGE SCALE GENOMIC DNA]</scope>
</reference>
<evidence type="ECO:0000259" key="2">
    <source>
        <dbReference type="Pfam" id="PF00188"/>
    </source>
</evidence>
<proteinExistence type="predicted"/>
<keyword evidence="1" id="KW-1133">Transmembrane helix</keyword>
<keyword evidence="1" id="KW-0472">Membrane</keyword>
<comment type="caution">
    <text evidence="3">The sequence shown here is derived from an EMBL/GenBank/DDBJ whole genome shotgun (WGS) entry which is preliminary data.</text>
</comment>
<dbReference type="CDD" id="cd05379">
    <property type="entry name" value="CAP_bacterial"/>
    <property type="match status" value="1"/>
</dbReference>
<accession>A0A2H0TE94</accession>
<feature type="transmembrane region" description="Helical" evidence="1">
    <location>
        <begin position="305"/>
        <end position="332"/>
    </location>
</feature>
<dbReference type="Pfam" id="PF00188">
    <property type="entry name" value="CAP"/>
    <property type="match status" value="1"/>
</dbReference>
<organism evidence="3 4">
    <name type="scientific">Candidatus Niyogibacteria bacterium CG10_big_fil_rev_8_21_14_0_10_46_36</name>
    <dbReference type="NCBI Taxonomy" id="1974726"/>
    <lineage>
        <taxon>Bacteria</taxon>
        <taxon>Candidatus Niyogiibacteriota</taxon>
    </lineage>
</organism>
<dbReference type="Gene3D" id="3.40.33.10">
    <property type="entry name" value="CAP"/>
    <property type="match status" value="1"/>
</dbReference>
<evidence type="ECO:0000313" key="4">
    <source>
        <dbReference type="Proteomes" id="UP000231503"/>
    </source>
</evidence>
<dbReference type="AlphaFoldDB" id="A0A2H0TE94"/>
<feature type="transmembrane region" description="Helical" evidence="1">
    <location>
        <begin position="273"/>
        <end position="293"/>
    </location>
</feature>